<dbReference type="AlphaFoldDB" id="A0A9D1KG39"/>
<gene>
    <name evidence="2" type="ORF">IAC35_00245</name>
</gene>
<dbReference type="Proteomes" id="UP000886881">
    <property type="component" value="Unassembled WGS sequence"/>
</dbReference>
<feature type="domain" description="Ribosome maturation factor RimM PRC barrel" evidence="1">
    <location>
        <begin position="93"/>
        <end position="153"/>
    </location>
</feature>
<dbReference type="Pfam" id="PF24986">
    <property type="entry name" value="PRC_RimM"/>
    <property type="match status" value="1"/>
</dbReference>
<accession>A0A9D1KG39</accession>
<organism evidence="2 3">
    <name type="scientific">Candidatus Cryptobacteroides merdipullorum</name>
    <dbReference type="NCBI Taxonomy" id="2840771"/>
    <lineage>
        <taxon>Bacteria</taxon>
        <taxon>Pseudomonadati</taxon>
        <taxon>Bacteroidota</taxon>
        <taxon>Bacteroidia</taxon>
        <taxon>Bacteroidales</taxon>
        <taxon>Candidatus Cryptobacteroides</taxon>
    </lineage>
</organism>
<sequence>MRVIAKILKSNGTDGGILAGLRGVGLEEIDPRKPVFIEFDGLPVPFFVMSSEAKGSSRAVLHLNDVNCLKDAEELVGKEILAEGDEEGEDELDFTGWTLLNRGTPVGEITGMEPIPGNLCLYLGDRLVPLHEDFVISCDPQARILDLDLPEGLLDD</sequence>
<evidence type="ECO:0000259" key="1">
    <source>
        <dbReference type="Pfam" id="PF24986"/>
    </source>
</evidence>
<name>A0A9D1KG39_9BACT</name>
<dbReference type="InterPro" id="IPR056792">
    <property type="entry name" value="PRC_RimM"/>
</dbReference>
<dbReference type="EMBL" id="DVLC01000004">
    <property type="protein sequence ID" value="HIT46271.1"/>
    <property type="molecule type" value="Genomic_DNA"/>
</dbReference>
<protein>
    <recommendedName>
        <fullName evidence="1">Ribosome maturation factor RimM PRC barrel domain-containing protein</fullName>
    </recommendedName>
</protein>
<reference evidence="2" key="2">
    <citation type="journal article" date="2021" name="PeerJ">
        <title>Extensive microbial diversity within the chicken gut microbiome revealed by metagenomics and culture.</title>
        <authorList>
            <person name="Gilroy R."/>
            <person name="Ravi A."/>
            <person name="Getino M."/>
            <person name="Pursley I."/>
            <person name="Horton D.L."/>
            <person name="Alikhan N.F."/>
            <person name="Baker D."/>
            <person name="Gharbi K."/>
            <person name="Hall N."/>
            <person name="Watson M."/>
            <person name="Adriaenssens E.M."/>
            <person name="Foster-Nyarko E."/>
            <person name="Jarju S."/>
            <person name="Secka A."/>
            <person name="Antonio M."/>
            <person name="Oren A."/>
            <person name="Chaudhuri R.R."/>
            <person name="La Ragione R."/>
            <person name="Hildebrand F."/>
            <person name="Pallen M.J."/>
        </authorList>
    </citation>
    <scope>NUCLEOTIDE SEQUENCE</scope>
    <source>
        <strain evidence="2">ChiHecec2B26-709</strain>
    </source>
</reference>
<reference evidence="2" key="1">
    <citation type="submission" date="2020-10" db="EMBL/GenBank/DDBJ databases">
        <authorList>
            <person name="Gilroy R."/>
        </authorList>
    </citation>
    <scope>NUCLEOTIDE SEQUENCE</scope>
    <source>
        <strain evidence="2">ChiHecec2B26-709</strain>
    </source>
</reference>
<evidence type="ECO:0000313" key="2">
    <source>
        <dbReference type="EMBL" id="HIT46271.1"/>
    </source>
</evidence>
<comment type="caution">
    <text evidence="2">The sequence shown here is derived from an EMBL/GenBank/DDBJ whole genome shotgun (WGS) entry which is preliminary data.</text>
</comment>
<evidence type="ECO:0000313" key="3">
    <source>
        <dbReference type="Proteomes" id="UP000886881"/>
    </source>
</evidence>
<proteinExistence type="predicted"/>